<dbReference type="PANTHER" id="PTHR11362:SF82">
    <property type="entry name" value="PHOSPHATIDYLETHANOLAMINE-BINDING PROTEIN 4"/>
    <property type="match status" value="1"/>
</dbReference>
<dbReference type="Pfam" id="PF01161">
    <property type="entry name" value="PBP"/>
    <property type="match status" value="1"/>
</dbReference>
<dbReference type="InterPro" id="IPR035810">
    <property type="entry name" value="PEBP_euk"/>
</dbReference>
<feature type="compositionally biased region" description="Basic residues" evidence="6">
    <location>
        <begin position="417"/>
        <end position="426"/>
    </location>
</feature>
<evidence type="ECO:0000256" key="3">
    <source>
        <dbReference type="ARBA" id="ARBA00037226"/>
    </source>
</evidence>
<proteinExistence type="inferred from homology"/>
<dbReference type="STRING" id="576137.A0A1L7WWX2"/>
<evidence type="ECO:0000256" key="2">
    <source>
        <dbReference type="ARBA" id="ARBA00023128"/>
    </source>
</evidence>
<keyword evidence="2" id="KW-0496">Mitochondrion</keyword>
<comment type="similarity">
    <text evidence="4">Belongs to the phosphatidylethanolamine-binding protein family. Mitochondrion-specific ribosomal protein mL38 subfamily.</text>
</comment>
<dbReference type="FunFam" id="3.90.280.10:FF:000004">
    <property type="entry name" value="Mitochondrial large ribosomal subunit YmL35"/>
    <property type="match status" value="1"/>
</dbReference>
<dbReference type="SUPFAM" id="SSF49777">
    <property type="entry name" value="PEBP-like"/>
    <property type="match status" value="1"/>
</dbReference>
<feature type="region of interest" description="Disordered" evidence="6">
    <location>
        <begin position="406"/>
        <end position="426"/>
    </location>
</feature>
<keyword evidence="8" id="KW-1185">Reference proteome</keyword>
<comment type="subcellular location">
    <subcellularLocation>
        <location evidence="1">Mitochondrion</location>
    </subcellularLocation>
</comment>
<dbReference type="FunFam" id="1.20.58.1180:FF:000001">
    <property type="entry name" value="Mitochondrial large ribosomal subunit YmL35"/>
    <property type="match status" value="1"/>
</dbReference>
<gene>
    <name evidence="7" type="ORF">PAC_07143</name>
</gene>
<keyword evidence="7" id="KW-0689">Ribosomal protein</keyword>
<comment type="function">
    <text evidence="3">Component of the mitochondrial ribosome (mitoribosome), a dedicated translation machinery responsible for the synthesis of mitochondrial genome-encoded proteins, including at least some of the essential transmembrane subunits of the mitochondrial respiratory chain. The mitoribosomes are attached to the mitochondrial inner membrane and translation products are cotranslationally integrated into the membrane.</text>
</comment>
<dbReference type="InterPro" id="IPR036610">
    <property type="entry name" value="PEBP-like_sf"/>
</dbReference>
<evidence type="ECO:0000256" key="6">
    <source>
        <dbReference type="SAM" id="MobiDB-lite"/>
    </source>
</evidence>
<sequence length="426" mass="48605">MSASQKAVRPLARYIRSTQSSCQSAGAFRTFSSSVRLNVEAVAEPTAEKPKYDPETVTSIKGEKALMRSGIVPIGSRRRRAAIKSSDNLPFEQLPYLCFQEALKVLREDREEELKLIATERLRISNVQSRDVSTFRGGQLEKETKLASMRRYLEWLKIQADINDPLIKKRFEDGEGDMSKPIYRYLADRKWREYQRKIIVQRIEQFGVVPDFLPHFEPTADVHLAFKSRTVQPGEYIDSRVSEVAPRLKVQVFDKGERLVTVVVMDGDVPDVEKDGFATRCHFLATDIPLSPTDTSVPLSKLTNEQVILPWMPPFAQKGSPYHRLAAFVIEQQPGVKIASNYQAKDVRRESFVLRAFIQKERAKAIGFNMFRAEWDEGTAGVMERAGIEGADIEFKRKRVVALKPKQKPRGWEARHSGGKYKSLQR</sequence>
<evidence type="ECO:0000256" key="1">
    <source>
        <dbReference type="ARBA" id="ARBA00004173"/>
    </source>
</evidence>
<protein>
    <recommendedName>
        <fullName evidence="5">Large ribosomal subunit protein mL38</fullName>
    </recommendedName>
</protein>
<dbReference type="OrthoDB" id="2153661at2759"/>
<evidence type="ECO:0000313" key="8">
    <source>
        <dbReference type="Proteomes" id="UP000184330"/>
    </source>
</evidence>
<dbReference type="Gene3D" id="3.90.280.10">
    <property type="entry name" value="PEBP-like"/>
    <property type="match status" value="1"/>
</dbReference>
<evidence type="ECO:0000313" key="7">
    <source>
        <dbReference type="EMBL" id="CZR57253.1"/>
    </source>
</evidence>
<evidence type="ECO:0000256" key="5">
    <source>
        <dbReference type="ARBA" id="ARBA00039444"/>
    </source>
</evidence>
<dbReference type="GO" id="GO:0005739">
    <property type="term" value="C:mitochondrion"/>
    <property type="evidence" value="ECO:0007669"/>
    <property type="project" value="UniProtKB-SubCell"/>
</dbReference>
<accession>A0A1L7WWX2</accession>
<dbReference type="AlphaFoldDB" id="A0A1L7WWX2"/>
<dbReference type="Gene3D" id="1.20.58.1180">
    <property type="match status" value="1"/>
</dbReference>
<keyword evidence="7" id="KW-0687">Ribonucleoprotein</keyword>
<dbReference type="EMBL" id="FJOG01000009">
    <property type="protein sequence ID" value="CZR57253.1"/>
    <property type="molecule type" value="Genomic_DNA"/>
</dbReference>
<reference evidence="7 8" key="1">
    <citation type="submission" date="2016-03" db="EMBL/GenBank/DDBJ databases">
        <authorList>
            <person name="Ploux O."/>
        </authorList>
    </citation>
    <scope>NUCLEOTIDE SEQUENCE [LARGE SCALE GENOMIC DNA]</scope>
    <source>
        <strain evidence="7 8">UAMH 11012</strain>
    </source>
</reference>
<dbReference type="CDD" id="cd00866">
    <property type="entry name" value="PEBP_euk"/>
    <property type="match status" value="1"/>
</dbReference>
<dbReference type="Proteomes" id="UP000184330">
    <property type="component" value="Unassembled WGS sequence"/>
</dbReference>
<evidence type="ECO:0000256" key="4">
    <source>
        <dbReference type="ARBA" id="ARBA00038016"/>
    </source>
</evidence>
<dbReference type="GO" id="GO:0005840">
    <property type="term" value="C:ribosome"/>
    <property type="evidence" value="ECO:0007669"/>
    <property type="project" value="UniProtKB-KW"/>
</dbReference>
<dbReference type="InterPro" id="IPR008914">
    <property type="entry name" value="PEBP"/>
</dbReference>
<organism evidence="7 8">
    <name type="scientific">Phialocephala subalpina</name>
    <dbReference type="NCBI Taxonomy" id="576137"/>
    <lineage>
        <taxon>Eukaryota</taxon>
        <taxon>Fungi</taxon>
        <taxon>Dikarya</taxon>
        <taxon>Ascomycota</taxon>
        <taxon>Pezizomycotina</taxon>
        <taxon>Leotiomycetes</taxon>
        <taxon>Helotiales</taxon>
        <taxon>Mollisiaceae</taxon>
        <taxon>Phialocephala</taxon>
        <taxon>Phialocephala fortinii species complex</taxon>
    </lineage>
</organism>
<name>A0A1L7WWX2_9HELO</name>
<dbReference type="PANTHER" id="PTHR11362">
    <property type="entry name" value="PHOSPHATIDYLETHANOLAMINE-BINDING PROTEIN"/>
    <property type="match status" value="1"/>
</dbReference>